<keyword evidence="2" id="KW-0732">Signal</keyword>
<protein>
    <submittedName>
        <fullName evidence="4">Uncharacterized protein</fullName>
    </submittedName>
</protein>
<reference evidence="4" key="1">
    <citation type="submission" date="2024-02" db="UniProtKB">
        <authorList>
            <consortium name="WormBaseParasite"/>
        </authorList>
    </citation>
    <scope>IDENTIFICATION</scope>
</reference>
<sequence length="119" mass="13842">MKHISSILLFLFVFTLVECCSGRKIDSNEVVSLEQENEIKTRKSGEKKEMKENKESTGIPSTESPKWKEVNAVRHVYEDALNLMAELRTLVMDNEINEEERHWEVSDRANLEIFMPTVL</sequence>
<evidence type="ECO:0000313" key="4">
    <source>
        <dbReference type="WBParaSite" id="MBELARI_LOCUS8161"/>
    </source>
</evidence>
<accession>A0AAF3FN35</accession>
<organism evidence="3 4">
    <name type="scientific">Mesorhabditis belari</name>
    <dbReference type="NCBI Taxonomy" id="2138241"/>
    <lineage>
        <taxon>Eukaryota</taxon>
        <taxon>Metazoa</taxon>
        <taxon>Ecdysozoa</taxon>
        <taxon>Nematoda</taxon>
        <taxon>Chromadorea</taxon>
        <taxon>Rhabditida</taxon>
        <taxon>Rhabditina</taxon>
        <taxon>Rhabditomorpha</taxon>
        <taxon>Rhabditoidea</taxon>
        <taxon>Rhabditidae</taxon>
        <taxon>Mesorhabditinae</taxon>
        <taxon>Mesorhabditis</taxon>
    </lineage>
</organism>
<dbReference type="AlphaFoldDB" id="A0AAF3FN35"/>
<feature type="signal peptide" evidence="2">
    <location>
        <begin position="1"/>
        <end position="22"/>
    </location>
</feature>
<proteinExistence type="predicted"/>
<name>A0AAF3FN35_9BILA</name>
<feature type="chain" id="PRO_5041912743" evidence="2">
    <location>
        <begin position="23"/>
        <end position="119"/>
    </location>
</feature>
<evidence type="ECO:0000256" key="2">
    <source>
        <dbReference type="SAM" id="SignalP"/>
    </source>
</evidence>
<feature type="compositionally biased region" description="Basic and acidic residues" evidence="1">
    <location>
        <begin position="37"/>
        <end position="55"/>
    </location>
</feature>
<keyword evidence="3" id="KW-1185">Reference proteome</keyword>
<evidence type="ECO:0000256" key="1">
    <source>
        <dbReference type="SAM" id="MobiDB-lite"/>
    </source>
</evidence>
<feature type="region of interest" description="Disordered" evidence="1">
    <location>
        <begin position="35"/>
        <end position="65"/>
    </location>
</feature>
<evidence type="ECO:0000313" key="3">
    <source>
        <dbReference type="Proteomes" id="UP000887575"/>
    </source>
</evidence>
<dbReference type="Proteomes" id="UP000887575">
    <property type="component" value="Unassembled WGS sequence"/>
</dbReference>
<dbReference type="WBParaSite" id="MBELARI_LOCUS8161">
    <property type="protein sequence ID" value="MBELARI_LOCUS8161"/>
    <property type="gene ID" value="MBELARI_LOCUS8161"/>
</dbReference>